<dbReference type="Gene3D" id="3.40.50.2300">
    <property type="match status" value="1"/>
</dbReference>
<dbReference type="Proteomes" id="UP000281061">
    <property type="component" value="Unassembled WGS sequence"/>
</dbReference>
<dbReference type="EMBL" id="RDCJ01000113">
    <property type="protein sequence ID" value="RMW43991.1"/>
    <property type="molecule type" value="Genomic_DNA"/>
</dbReference>
<dbReference type="InterPro" id="IPR010982">
    <property type="entry name" value="Lambda_DNA-bd_dom_sf"/>
</dbReference>
<evidence type="ECO:0000313" key="11">
    <source>
        <dbReference type="Proteomes" id="UP000276249"/>
    </source>
</evidence>
<keyword evidence="2 5" id="KW-0238">DNA-binding</keyword>
<dbReference type="GO" id="GO:0003700">
    <property type="term" value="F:DNA-binding transcription factor activity"/>
    <property type="evidence" value="ECO:0007669"/>
    <property type="project" value="TreeGrafter"/>
</dbReference>
<keyword evidence="1" id="KW-0805">Transcription regulation</keyword>
<dbReference type="Proteomes" id="UP001151834">
    <property type="component" value="Unassembled WGS sequence"/>
</dbReference>
<dbReference type="Proteomes" id="UP000276249">
    <property type="component" value="Unassembled WGS sequence"/>
</dbReference>
<dbReference type="KEGG" id="lpg:BB562_15830"/>
<evidence type="ECO:0000313" key="5">
    <source>
        <dbReference type="EMBL" id="MDF2313273.1"/>
    </source>
</evidence>
<dbReference type="RefSeq" id="WP_050338230.1">
    <property type="nucleotide sequence ID" value="NZ_BJZC01000006.1"/>
</dbReference>
<evidence type="ECO:0000313" key="9">
    <source>
        <dbReference type="EMBL" id="RMW52630.1"/>
    </source>
</evidence>
<evidence type="ECO:0000313" key="7">
    <source>
        <dbReference type="EMBL" id="PRO95661.1"/>
    </source>
</evidence>
<evidence type="ECO:0000256" key="2">
    <source>
        <dbReference type="ARBA" id="ARBA00023125"/>
    </source>
</evidence>
<evidence type="ECO:0000313" key="8">
    <source>
        <dbReference type="EMBL" id="RMW43991.1"/>
    </source>
</evidence>
<dbReference type="OrthoDB" id="43195at2"/>
<dbReference type="EMBL" id="RDCL01000090">
    <property type="protein sequence ID" value="RMW52630.1"/>
    <property type="molecule type" value="Genomic_DNA"/>
</dbReference>
<evidence type="ECO:0000313" key="6">
    <source>
        <dbReference type="EMBL" id="MDT7037610.1"/>
    </source>
</evidence>
<dbReference type="EMBL" id="PVOB01000040">
    <property type="protein sequence ID" value="PRO95661.1"/>
    <property type="molecule type" value="Genomic_DNA"/>
</dbReference>
<reference evidence="6" key="5">
    <citation type="submission" date="2023-08" db="EMBL/GenBank/DDBJ databases">
        <authorList>
            <person name="Page C.A."/>
            <person name="Perez-Diaz I.M."/>
        </authorList>
    </citation>
    <scope>NUCLEOTIDE SEQUENCE</scope>
    <source>
        <strain evidence="6">1.8.9</strain>
    </source>
</reference>
<name>A0A2K9I500_LACPE</name>
<dbReference type="SMART" id="SM00354">
    <property type="entry name" value="HTH_LACI"/>
    <property type="match status" value="1"/>
</dbReference>
<dbReference type="EMBL" id="JAVLAO010000001">
    <property type="protein sequence ID" value="MDT7037610.1"/>
    <property type="molecule type" value="Genomic_DNA"/>
</dbReference>
<evidence type="ECO:0000259" key="4">
    <source>
        <dbReference type="PROSITE" id="PS50932"/>
    </source>
</evidence>
<keyword evidence="3" id="KW-0804">Transcription</keyword>
<dbReference type="InterPro" id="IPR046335">
    <property type="entry name" value="LacI/GalR-like_sensor"/>
</dbReference>
<dbReference type="CDD" id="cd01392">
    <property type="entry name" value="HTH_LacI"/>
    <property type="match status" value="1"/>
</dbReference>
<dbReference type="InterPro" id="IPR000843">
    <property type="entry name" value="HTH_LacI"/>
</dbReference>
<dbReference type="PANTHER" id="PTHR30146:SF149">
    <property type="entry name" value="HTH-TYPE TRANSCRIPTIONAL REGULATOR EBGR"/>
    <property type="match status" value="1"/>
</dbReference>
<evidence type="ECO:0000313" key="10">
    <source>
        <dbReference type="Proteomes" id="UP000238378"/>
    </source>
</evidence>
<dbReference type="PRINTS" id="PR00036">
    <property type="entry name" value="HTHLACI"/>
</dbReference>
<comment type="caution">
    <text evidence="5">The sequence shown here is derived from an EMBL/GenBank/DDBJ whole genome shotgun (WGS) entry which is preliminary data.</text>
</comment>
<dbReference type="CDD" id="cd01544">
    <property type="entry name" value="PBP1_GalR"/>
    <property type="match status" value="1"/>
</dbReference>
<dbReference type="SUPFAM" id="SSF47413">
    <property type="entry name" value="lambda repressor-like DNA-binding domains"/>
    <property type="match status" value="1"/>
</dbReference>
<dbReference type="EMBL" id="JAPEQV010000012">
    <property type="protein sequence ID" value="MDF2313273.1"/>
    <property type="molecule type" value="Genomic_DNA"/>
</dbReference>
<evidence type="ECO:0000256" key="3">
    <source>
        <dbReference type="ARBA" id="ARBA00023163"/>
    </source>
</evidence>
<dbReference type="GeneID" id="49395456"/>
<dbReference type="PROSITE" id="PS00356">
    <property type="entry name" value="HTH_LACI_1"/>
    <property type="match status" value="1"/>
</dbReference>
<proteinExistence type="predicted"/>
<protein>
    <submittedName>
        <fullName evidence="5">LacI family DNA-binding transcriptional regulator</fullName>
    </submittedName>
</protein>
<dbReference type="Pfam" id="PF00356">
    <property type="entry name" value="LacI"/>
    <property type="match status" value="1"/>
</dbReference>
<dbReference type="GO" id="GO:0000976">
    <property type="term" value="F:transcription cis-regulatory region binding"/>
    <property type="evidence" value="ECO:0007669"/>
    <property type="project" value="TreeGrafter"/>
</dbReference>
<dbReference type="SUPFAM" id="SSF53822">
    <property type="entry name" value="Periplasmic binding protein-like I"/>
    <property type="match status" value="1"/>
</dbReference>
<organism evidence="5 13">
    <name type="scientific">Lactiplantibacillus pentosus</name>
    <name type="common">Lactobacillus pentosus</name>
    <dbReference type="NCBI Taxonomy" id="1589"/>
    <lineage>
        <taxon>Bacteria</taxon>
        <taxon>Bacillati</taxon>
        <taxon>Bacillota</taxon>
        <taxon>Bacilli</taxon>
        <taxon>Lactobacillales</taxon>
        <taxon>Lactobacillaceae</taxon>
        <taxon>Lactiplantibacillus</taxon>
    </lineage>
</organism>
<reference evidence="5" key="4">
    <citation type="journal article" date="2023" name="Front Nutr">
        <title>Lactiplantibacillus pentosus P2020 protects the hyperuricemia and renal inflammation in mice.</title>
        <authorList>
            <person name="Wang Z."/>
            <person name="Song L."/>
            <person name="Li X."/>
            <person name="Xiao Y."/>
            <person name="Huang Y."/>
            <person name="Zhang Y."/>
            <person name="Li J."/>
            <person name="Li M."/>
            <person name="Ren Z."/>
        </authorList>
    </citation>
    <scope>NUCLEOTIDE SEQUENCE</scope>
    <source>
        <strain evidence="5">P2000</strain>
    </source>
</reference>
<dbReference type="Proteomes" id="UP001263852">
    <property type="component" value="Unassembled WGS sequence"/>
</dbReference>
<sequence>MAATLKDIANKAGVSLATVSRVLNKDQSLSVSETTRKRILDAAEALQYSKNKRHTITTARKRLAIVQWYSESKEQDDLYYMSVRMGIERRGQDNQFEVTRIFQNNLQELGPDVDAVIAVGKFSPTQVDDLAAVTDNLVFVDDDQFDAGFDSVITDFRLATEKVVDYFWQRNFHHIGFIHGSEMTTDHQQTVVDRRMLGFRAAMERRHAFDPKFVFKGDYTSESGFKMMQKAIRSLGDQLPGAFFVANDPMAAGALKALQASGIQVPERVKLFSFNNTSLATFVYPELSAVNVDTELMGATAVSLVMSRLAGRTTTQRVELGTNLVERASTK</sequence>
<gene>
    <name evidence="7" type="ORF">C6Y08_03540</name>
    <name evidence="9" type="ORF">D6U17_13910</name>
    <name evidence="8" type="ORF">D6U18_15605</name>
    <name evidence="5" type="ORF">OOJ94_10610</name>
    <name evidence="6" type="ORF">RI555_01105</name>
</gene>
<keyword evidence="10" id="KW-1185">Reference proteome</keyword>
<reference evidence="7 10" key="1">
    <citation type="submission" date="2018-03" db="EMBL/GenBank/DDBJ databases">
        <title>Draft Genome Sequences of six Lactobacillus pentosus Strains Isolated from Brines of Traditionally Fermented Spanish-Style Green Table Olives.</title>
        <authorList>
            <person name="Calero-Delgado B."/>
            <person name="Martin-Platero A.M."/>
            <person name="Perez-Pulido A.J."/>
            <person name="Benitez-Cabello A."/>
            <person name="Casimiro-Soriguer C.S."/>
            <person name="Martinez-Bueno M."/>
            <person name="Arroyo-Lopez F.N."/>
            <person name="Rodriguez-Gomez F."/>
            <person name="Bautista-Gallego J."/>
            <person name="Garrido-Fernandez A."/>
            <person name="Jimenez-Diaz R."/>
        </authorList>
    </citation>
    <scope>NUCLEOTIDE SEQUENCE [LARGE SCALE GENOMIC DNA]</scope>
    <source>
        <strain evidence="7 10">IG2</strain>
    </source>
</reference>
<feature type="domain" description="HTH lacI-type" evidence="4">
    <location>
        <begin position="3"/>
        <end position="59"/>
    </location>
</feature>
<accession>A0A2K9I500</accession>
<dbReference type="Pfam" id="PF13377">
    <property type="entry name" value="Peripla_BP_3"/>
    <property type="match status" value="1"/>
</dbReference>
<dbReference type="Proteomes" id="UP000238378">
    <property type="component" value="Unassembled WGS sequence"/>
</dbReference>
<evidence type="ECO:0000313" key="13">
    <source>
        <dbReference type="Proteomes" id="UP001151834"/>
    </source>
</evidence>
<dbReference type="AlphaFoldDB" id="A0A2K9I500"/>
<dbReference type="PANTHER" id="PTHR30146">
    <property type="entry name" value="LACI-RELATED TRANSCRIPTIONAL REPRESSOR"/>
    <property type="match status" value="1"/>
</dbReference>
<evidence type="ECO:0000256" key="1">
    <source>
        <dbReference type="ARBA" id="ARBA00023015"/>
    </source>
</evidence>
<evidence type="ECO:0000313" key="12">
    <source>
        <dbReference type="Proteomes" id="UP000281061"/>
    </source>
</evidence>
<dbReference type="Gene3D" id="1.10.260.40">
    <property type="entry name" value="lambda repressor-like DNA-binding domains"/>
    <property type="match status" value="1"/>
</dbReference>
<dbReference type="InterPro" id="IPR028082">
    <property type="entry name" value="Peripla_BP_I"/>
</dbReference>
<reference evidence="11 12" key="2">
    <citation type="submission" date="2018-10" db="EMBL/GenBank/DDBJ databases">
        <title>Genome sequences of five Lactobacillus pentosus strains isolated from brines of traditionally fermented spanish-style green table olives and differences between them.</title>
        <authorList>
            <person name="Jimenez Diaz R."/>
        </authorList>
    </citation>
    <scope>NUCLEOTIDE SEQUENCE [LARGE SCALE GENOMIC DNA]</scope>
    <source>
        <strain evidence="8 11">IG10</strain>
        <strain evidence="9 12">IG8</strain>
    </source>
</reference>
<reference evidence="5" key="3">
    <citation type="submission" date="2022-11" db="EMBL/GenBank/DDBJ databases">
        <authorList>
            <person name="Wang Z."/>
        </authorList>
    </citation>
    <scope>NUCLEOTIDE SEQUENCE</scope>
    <source>
        <strain evidence="5">P2000</strain>
    </source>
</reference>
<dbReference type="PROSITE" id="PS50932">
    <property type="entry name" value="HTH_LACI_2"/>
    <property type="match status" value="1"/>
</dbReference>